<dbReference type="InterPro" id="IPR011990">
    <property type="entry name" value="TPR-like_helical_dom_sf"/>
</dbReference>
<dbReference type="SUPFAM" id="SSF48452">
    <property type="entry name" value="TPR-like"/>
    <property type="match status" value="1"/>
</dbReference>
<dbReference type="Gene3D" id="1.25.40.10">
    <property type="entry name" value="Tetratricopeptide repeat domain"/>
    <property type="match status" value="1"/>
</dbReference>
<reference evidence="1" key="1">
    <citation type="submission" date="2018-05" db="EMBL/GenBank/DDBJ databases">
        <authorList>
            <person name="Lanie J.A."/>
            <person name="Ng W.-L."/>
            <person name="Kazmierczak K.M."/>
            <person name="Andrzejewski T.M."/>
            <person name="Davidsen T.M."/>
            <person name="Wayne K.J."/>
            <person name="Tettelin H."/>
            <person name="Glass J.I."/>
            <person name="Rusch D."/>
            <person name="Podicherti R."/>
            <person name="Tsui H.-C.T."/>
            <person name="Winkler M.E."/>
        </authorList>
    </citation>
    <scope>NUCLEOTIDE SEQUENCE</scope>
</reference>
<proteinExistence type="predicted"/>
<name>A0A382C8K8_9ZZZZ</name>
<dbReference type="PROSITE" id="PS50005">
    <property type="entry name" value="TPR"/>
    <property type="match status" value="1"/>
</dbReference>
<accession>A0A382C8K8</accession>
<organism evidence="1">
    <name type="scientific">marine metagenome</name>
    <dbReference type="NCBI Taxonomy" id="408172"/>
    <lineage>
        <taxon>unclassified sequences</taxon>
        <taxon>metagenomes</taxon>
        <taxon>ecological metagenomes</taxon>
    </lineage>
</organism>
<protein>
    <submittedName>
        <fullName evidence="1">Uncharacterized protein</fullName>
    </submittedName>
</protein>
<dbReference type="EMBL" id="UINC01033249">
    <property type="protein sequence ID" value="SVB22224.1"/>
    <property type="molecule type" value="Genomic_DNA"/>
</dbReference>
<dbReference type="Pfam" id="PF13414">
    <property type="entry name" value="TPR_11"/>
    <property type="match status" value="1"/>
</dbReference>
<gene>
    <name evidence="1" type="ORF">METZ01_LOCUS175078</name>
</gene>
<sequence length="198" mass="22722">MNCRAPVKPTEEDLADYGWVIYEEGDYEEAREWFRDALKKDPIYADGYNGLGWCFGKLHQADSAVHYFAIADSLEYDPFITPDLTLDVYAGFTFAYNALTQDTLVREYAGYFFGNQNVAEEGNWTFSHEPRINHLDVLIIRALAEFSMGYFQLSIESLEEIYRDMGVPKDVDVDYNTVVGRAVLASELEYVQSILKNQ</sequence>
<dbReference type="AlphaFoldDB" id="A0A382C8K8"/>
<evidence type="ECO:0000313" key="1">
    <source>
        <dbReference type="EMBL" id="SVB22224.1"/>
    </source>
</evidence>
<dbReference type="InterPro" id="IPR019734">
    <property type="entry name" value="TPR_rpt"/>
</dbReference>